<dbReference type="PROSITE" id="PS00798">
    <property type="entry name" value="ALDOKETO_REDUCTASE_1"/>
    <property type="match status" value="1"/>
</dbReference>
<feature type="domain" description="NADP-dependent oxidoreductase" evidence="4">
    <location>
        <begin position="17"/>
        <end position="260"/>
    </location>
</feature>
<dbReference type="CDD" id="cd19133">
    <property type="entry name" value="AKR_AKR5F1"/>
    <property type="match status" value="1"/>
</dbReference>
<evidence type="ECO:0000256" key="3">
    <source>
        <dbReference type="ARBA" id="ARBA00023002"/>
    </source>
</evidence>
<evidence type="ECO:0000313" key="6">
    <source>
        <dbReference type="Proteomes" id="UP001299220"/>
    </source>
</evidence>
<dbReference type="PIRSF" id="PIRSF000097">
    <property type="entry name" value="AKR"/>
    <property type="match status" value="1"/>
</dbReference>
<dbReference type="PANTHER" id="PTHR43827:SF3">
    <property type="entry name" value="NADP-DEPENDENT OXIDOREDUCTASE DOMAIN-CONTAINING PROTEIN"/>
    <property type="match status" value="1"/>
</dbReference>
<sequence>MNQNYVQLNNGCRIPQLGLGVFQIPDNAEAKAVCLKALEIGYRHIDTAHHYYNERGVGQAVRESGIPREEIWVTSKLWPNEYGEEITGAAIDSMLERLGLEYIDLVLLHQQVGDYLGAWKALEKAVEAGKVRSIGLSNFESERLEEIMDAAKIYPAVLQVECHPYYTQSALKERIAPYGTKLECWFPLGHGDPKLRQEEIFCKLAQKYGKTNTQIILRWLVQRGIVPLAKTTRKARMLENINIFDFALSDADMEKIAELDQKTSSFFNHRDPGAVEMLAGLVR</sequence>
<evidence type="ECO:0000256" key="1">
    <source>
        <dbReference type="ARBA" id="ARBA00007905"/>
    </source>
</evidence>
<accession>A0ABS9CL04</accession>
<gene>
    <name evidence="5" type="ORF">JQM67_00200</name>
</gene>
<comment type="caution">
    <text evidence="5">The sequence shown here is derived from an EMBL/GenBank/DDBJ whole genome shotgun (WGS) entry which is preliminary data.</text>
</comment>
<dbReference type="InterPro" id="IPR020471">
    <property type="entry name" value="AKR"/>
</dbReference>
<dbReference type="SUPFAM" id="SSF51430">
    <property type="entry name" value="NAD(P)-linked oxidoreductase"/>
    <property type="match status" value="1"/>
</dbReference>
<keyword evidence="6" id="KW-1185">Reference proteome</keyword>
<dbReference type="EMBL" id="JAFBIT010000001">
    <property type="protein sequence ID" value="MCF2651031.1"/>
    <property type="molecule type" value="Genomic_DNA"/>
</dbReference>
<proteinExistence type="inferred from homology"/>
<comment type="similarity">
    <text evidence="1">Belongs to the aldo/keto reductase family.</text>
</comment>
<dbReference type="InterPro" id="IPR036812">
    <property type="entry name" value="NAD(P)_OxRdtase_dom_sf"/>
</dbReference>
<dbReference type="Proteomes" id="UP001299220">
    <property type="component" value="Unassembled WGS sequence"/>
</dbReference>
<evidence type="ECO:0000256" key="2">
    <source>
        <dbReference type="ARBA" id="ARBA00022857"/>
    </source>
</evidence>
<keyword evidence="3" id="KW-0560">Oxidoreductase</keyword>
<reference evidence="5 6" key="1">
    <citation type="submission" date="2020-12" db="EMBL/GenBank/DDBJ databases">
        <title>Whole genome sequences of gut porcine anaerobes.</title>
        <authorList>
            <person name="Kubasova T."/>
            <person name="Jahodarova E."/>
            <person name="Rychlik I."/>
        </authorList>
    </citation>
    <scope>NUCLEOTIDE SEQUENCE [LARGE SCALE GENOMIC DNA]</scope>
    <source>
        <strain evidence="5 6">An867</strain>
    </source>
</reference>
<dbReference type="PRINTS" id="PR00069">
    <property type="entry name" value="ALDKETRDTASE"/>
</dbReference>
<evidence type="ECO:0000313" key="5">
    <source>
        <dbReference type="EMBL" id="MCF2651031.1"/>
    </source>
</evidence>
<dbReference type="InterPro" id="IPR018170">
    <property type="entry name" value="Aldo/ket_reductase_CS"/>
</dbReference>
<dbReference type="PANTHER" id="PTHR43827">
    <property type="entry name" value="2,5-DIKETO-D-GLUCONIC ACID REDUCTASE"/>
    <property type="match status" value="1"/>
</dbReference>
<name>A0ABS9CL04_9FIRM</name>
<evidence type="ECO:0000259" key="4">
    <source>
        <dbReference type="Pfam" id="PF00248"/>
    </source>
</evidence>
<protein>
    <submittedName>
        <fullName evidence="5">Aldo/keto reductase</fullName>
    </submittedName>
</protein>
<dbReference type="InterPro" id="IPR023210">
    <property type="entry name" value="NADP_OxRdtase_dom"/>
</dbReference>
<dbReference type="Gene3D" id="3.20.20.100">
    <property type="entry name" value="NADP-dependent oxidoreductase domain"/>
    <property type="match status" value="1"/>
</dbReference>
<dbReference type="PROSITE" id="PS00062">
    <property type="entry name" value="ALDOKETO_REDUCTASE_2"/>
    <property type="match status" value="1"/>
</dbReference>
<keyword evidence="2" id="KW-0521">NADP</keyword>
<dbReference type="Pfam" id="PF00248">
    <property type="entry name" value="Aldo_ket_red"/>
    <property type="match status" value="1"/>
</dbReference>
<organism evidence="5 6">
    <name type="scientific">Anaeromassilibacillus senegalensis</name>
    <dbReference type="NCBI Taxonomy" id="1673717"/>
    <lineage>
        <taxon>Bacteria</taxon>
        <taxon>Bacillati</taxon>
        <taxon>Bacillota</taxon>
        <taxon>Clostridia</taxon>
        <taxon>Eubacteriales</taxon>
        <taxon>Acutalibacteraceae</taxon>
        <taxon>Anaeromassilibacillus</taxon>
    </lineage>
</organism>